<dbReference type="AlphaFoldDB" id="A0A410G600"/>
<dbReference type="OrthoDB" id="9799367at2"/>
<dbReference type="InterPro" id="IPR035923">
    <property type="entry name" value="TT1751-like_sf"/>
</dbReference>
<dbReference type="EMBL" id="CP034951">
    <property type="protein sequence ID" value="QAA82718.1"/>
    <property type="molecule type" value="Genomic_DNA"/>
</dbReference>
<organism evidence="2 3">
    <name type="scientific">Aequorivita ciconiae</name>
    <dbReference type="NCBI Taxonomy" id="2494375"/>
    <lineage>
        <taxon>Bacteria</taxon>
        <taxon>Pseudomonadati</taxon>
        <taxon>Bacteroidota</taxon>
        <taxon>Flavobacteriia</taxon>
        <taxon>Flavobacteriales</taxon>
        <taxon>Flavobacteriaceae</taxon>
        <taxon>Aequorivita</taxon>
    </lineage>
</organism>
<dbReference type="SUPFAM" id="SSF103247">
    <property type="entry name" value="TT1751-like"/>
    <property type="match status" value="1"/>
</dbReference>
<feature type="domain" description="DUF302" evidence="1">
    <location>
        <begin position="35"/>
        <end position="63"/>
    </location>
</feature>
<protein>
    <submittedName>
        <fullName evidence="2">DUF302 domain-containing protein</fullName>
    </submittedName>
</protein>
<dbReference type="Gene3D" id="3.30.310.70">
    <property type="entry name" value="TT1751-like domain"/>
    <property type="match status" value="1"/>
</dbReference>
<reference evidence="2 3" key="1">
    <citation type="submission" date="2019-01" db="EMBL/GenBank/DDBJ databases">
        <title>Complete genome sequencing of Aequorivita sp. H23M31.</title>
        <authorList>
            <person name="Bae J.-W."/>
        </authorList>
    </citation>
    <scope>NUCLEOTIDE SEQUENCE [LARGE SCALE GENOMIC DNA]</scope>
    <source>
        <strain evidence="2 3">H23M31</strain>
    </source>
</reference>
<evidence type="ECO:0000313" key="3">
    <source>
        <dbReference type="Proteomes" id="UP000285517"/>
    </source>
</evidence>
<dbReference type="InterPro" id="IPR005180">
    <property type="entry name" value="DUF302"/>
</dbReference>
<dbReference type="RefSeq" id="WP_128251083.1">
    <property type="nucleotide sequence ID" value="NZ_CP034951.1"/>
</dbReference>
<proteinExistence type="predicted"/>
<dbReference type="Proteomes" id="UP000285517">
    <property type="component" value="Chromosome"/>
</dbReference>
<evidence type="ECO:0000313" key="2">
    <source>
        <dbReference type="EMBL" id="QAA82718.1"/>
    </source>
</evidence>
<keyword evidence="3" id="KW-1185">Reference proteome</keyword>
<evidence type="ECO:0000259" key="1">
    <source>
        <dbReference type="Pfam" id="PF03625"/>
    </source>
</evidence>
<sequence>MNGIEIIKSDLPVRETVTNILRAIENERWHLFAHIDHAAEAKKKGLPLRPTEVILFGNPEIGTC</sequence>
<dbReference type="CDD" id="cd14797">
    <property type="entry name" value="DUF302"/>
    <property type="match status" value="1"/>
</dbReference>
<dbReference type="Pfam" id="PF03625">
    <property type="entry name" value="DUF302"/>
    <property type="match status" value="1"/>
</dbReference>
<gene>
    <name evidence="2" type="ORF">EI546_13750</name>
</gene>
<dbReference type="KEGG" id="aev:EI546_13750"/>
<name>A0A410G600_9FLAO</name>
<accession>A0A410G600</accession>